<evidence type="ECO:0000313" key="3">
    <source>
        <dbReference type="Proteomes" id="UP001054889"/>
    </source>
</evidence>
<organism evidence="2 3">
    <name type="scientific">Eleusine coracana subsp. coracana</name>
    <dbReference type="NCBI Taxonomy" id="191504"/>
    <lineage>
        <taxon>Eukaryota</taxon>
        <taxon>Viridiplantae</taxon>
        <taxon>Streptophyta</taxon>
        <taxon>Embryophyta</taxon>
        <taxon>Tracheophyta</taxon>
        <taxon>Spermatophyta</taxon>
        <taxon>Magnoliopsida</taxon>
        <taxon>Liliopsida</taxon>
        <taxon>Poales</taxon>
        <taxon>Poaceae</taxon>
        <taxon>PACMAD clade</taxon>
        <taxon>Chloridoideae</taxon>
        <taxon>Cynodonteae</taxon>
        <taxon>Eleusininae</taxon>
        <taxon>Eleusine</taxon>
    </lineage>
</organism>
<keyword evidence="1" id="KW-0812">Transmembrane</keyword>
<dbReference type="PANTHER" id="PTHR34483:SF5">
    <property type="entry name" value="TRANSMEMBRANE PROTEIN"/>
    <property type="match status" value="1"/>
</dbReference>
<keyword evidence="1" id="KW-0472">Membrane</keyword>
<keyword evidence="1" id="KW-1133">Transmembrane helix</keyword>
<feature type="transmembrane region" description="Helical" evidence="1">
    <location>
        <begin position="28"/>
        <end position="46"/>
    </location>
</feature>
<gene>
    <name evidence="2" type="primary">ga31242</name>
    <name evidence="2" type="ORF">PR202_ga31242</name>
</gene>
<proteinExistence type="predicted"/>
<comment type="caution">
    <text evidence="2">The sequence shown here is derived from an EMBL/GenBank/DDBJ whole genome shotgun (WGS) entry which is preliminary data.</text>
</comment>
<dbReference type="PANTHER" id="PTHR34483">
    <property type="entry name" value="OS09G0129800 PROTEIN"/>
    <property type="match status" value="1"/>
</dbReference>
<reference evidence="2" key="1">
    <citation type="journal article" date="2018" name="DNA Res.">
        <title>Multiple hybrid de novo genome assembly of finger millet, an orphan allotetraploid crop.</title>
        <authorList>
            <person name="Hatakeyama M."/>
            <person name="Aluri S."/>
            <person name="Balachadran M.T."/>
            <person name="Sivarajan S.R."/>
            <person name="Patrignani A."/>
            <person name="Gruter S."/>
            <person name="Poveda L."/>
            <person name="Shimizu-Inatsugi R."/>
            <person name="Baeten J."/>
            <person name="Francoijs K.J."/>
            <person name="Nataraja K.N."/>
            <person name="Reddy Y.A.N."/>
            <person name="Phadnis S."/>
            <person name="Ravikumar R.L."/>
            <person name="Schlapbach R."/>
            <person name="Sreeman S.M."/>
            <person name="Shimizu K.K."/>
        </authorList>
    </citation>
    <scope>NUCLEOTIDE SEQUENCE</scope>
</reference>
<evidence type="ECO:0000256" key="1">
    <source>
        <dbReference type="SAM" id="Phobius"/>
    </source>
</evidence>
<accession>A0AAV5DR06</accession>
<sequence>MATKQSSTPSFFNFVNEGILLPARNMRLFAAVFALVVACTSLILLGNDLAVQPFTNKLNLDIKVLNGTDPSSPEFAHLLQEVQTPGTSC</sequence>
<evidence type="ECO:0000313" key="2">
    <source>
        <dbReference type="EMBL" id="GJN12917.1"/>
    </source>
</evidence>
<reference evidence="2" key="2">
    <citation type="submission" date="2021-12" db="EMBL/GenBank/DDBJ databases">
        <title>Resequencing data analysis of finger millet.</title>
        <authorList>
            <person name="Hatakeyama M."/>
            <person name="Aluri S."/>
            <person name="Balachadran M.T."/>
            <person name="Sivarajan S.R."/>
            <person name="Poveda L."/>
            <person name="Shimizu-Inatsugi R."/>
            <person name="Schlapbach R."/>
            <person name="Sreeman S.M."/>
            <person name="Shimizu K.K."/>
        </authorList>
    </citation>
    <scope>NUCLEOTIDE SEQUENCE</scope>
</reference>
<name>A0AAV5DR06_ELECO</name>
<dbReference type="EMBL" id="BQKI01000027">
    <property type="protein sequence ID" value="GJN12917.1"/>
    <property type="molecule type" value="Genomic_DNA"/>
</dbReference>
<dbReference type="AlphaFoldDB" id="A0AAV5DR06"/>
<dbReference type="Proteomes" id="UP001054889">
    <property type="component" value="Unassembled WGS sequence"/>
</dbReference>
<keyword evidence="3" id="KW-1185">Reference proteome</keyword>
<protein>
    <submittedName>
        <fullName evidence="2">Uncharacterized protein</fullName>
    </submittedName>
</protein>